<dbReference type="InterPro" id="IPR001810">
    <property type="entry name" value="F-box_dom"/>
</dbReference>
<sequence>LWEGPSQMVKTRKRTRENGYENRSEDKSIKVQSRNGEDLLSTLPDDILRDIFSRGDHTDLDEIATLSRRLNKLSAVKIEASELTISQLTEKRFQFSITLNDEQEYLLNMAPGSRTKFRKNGKAVAIKDHYITTQQHTITSVIANRAAVILKRFTFRNIEFYSICIDDNLIQFLERIIVTRSLTTFREISCVFDKKLKSDGKSRFLSALLSGKPDEIVLDFSGQNQCITQHFLEEYSRLVMLPSFFLAGDYDSHTAKVSLVNIDDDFAQSLSQFGRLHAPRLVLHIRSGECLVSQTLIRLRFPNAGEWRFKITTNIDKSQFETAFEPDMKCTQTVQQRALNVFSIEVKGTPQKVEIQIFPAYFDS</sequence>
<protein>
    <recommendedName>
        <fullName evidence="2">F-box domain-containing protein</fullName>
    </recommendedName>
</protein>
<feature type="non-terminal residue" evidence="3">
    <location>
        <position position="364"/>
    </location>
</feature>
<accession>A0AAV5S8B2</accession>
<reference evidence="3" key="1">
    <citation type="submission" date="2023-10" db="EMBL/GenBank/DDBJ databases">
        <title>Genome assembly of Pristionchus species.</title>
        <authorList>
            <person name="Yoshida K."/>
            <person name="Sommer R.J."/>
        </authorList>
    </citation>
    <scope>NUCLEOTIDE SEQUENCE</scope>
    <source>
        <strain evidence="3">RS0144</strain>
    </source>
</reference>
<name>A0AAV5S8B2_9BILA</name>
<dbReference type="PROSITE" id="PS50181">
    <property type="entry name" value="FBOX"/>
    <property type="match status" value="1"/>
</dbReference>
<dbReference type="AlphaFoldDB" id="A0AAV5S8B2"/>
<feature type="domain" description="F-box" evidence="2">
    <location>
        <begin position="37"/>
        <end position="73"/>
    </location>
</feature>
<proteinExistence type="predicted"/>
<comment type="caution">
    <text evidence="3">The sequence shown here is derived from an EMBL/GenBank/DDBJ whole genome shotgun (WGS) entry which is preliminary data.</text>
</comment>
<gene>
    <name evidence="3" type="ORF">PENTCL1PPCAC_1093</name>
</gene>
<evidence type="ECO:0000313" key="4">
    <source>
        <dbReference type="Proteomes" id="UP001432027"/>
    </source>
</evidence>
<dbReference type="EMBL" id="BTSX01000001">
    <property type="protein sequence ID" value="GMS78918.1"/>
    <property type="molecule type" value="Genomic_DNA"/>
</dbReference>
<evidence type="ECO:0000259" key="2">
    <source>
        <dbReference type="PROSITE" id="PS50181"/>
    </source>
</evidence>
<feature type="region of interest" description="Disordered" evidence="1">
    <location>
        <begin position="1"/>
        <end position="31"/>
    </location>
</feature>
<evidence type="ECO:0000256" key="1">
    <source>
        <dbReference type="SAM" id="MobiDB-lite"/>
    </source>
</evidence>
<organism evidence="3 4">
    <name type="scientific">Pristionchus entomophagus</name>
    <dbReference type="NCBI Taxonomy" id="358040"/>
    <lineage>
        <taxon>Eukaryota</taxon>
        <taxon>Metazoa</taxon>
        <taxon>Ecdysozoa</taxon>
        <taxon>Nematoda</taxon>
        <taxon>Chromadorea</taxon>
        <taxon>Rhabditida</taxon>
        <taxon>Rhabditina</taxon>
        <taxon>Diplogasteromorpha</taxon>
        <taxon>Diplogasteroidea</taxon>
        <taxon>Neodiplogasteridae</taxon>
        <taxon>Pristionchus</taxon>
    </lineage>
</organism>
<keyword evidence="4" id="KW-1185">Reference proteome</keyword>
<dbReference type="InterPro" id="IPR036047">
    <property type="entry name" value="F-box-like_dom_sf"/>
</dbReference>
<evidence type="ECO:0000313" key="3">
    <source>
        <dbReference type="EMBL" id="GMS78918.1"/>
    </source>
</evidence>
<dbReference type="Proteomes" id="UP001432027">
    <property type="component" value="Unassembled WGS sequence"/>
</dbReference>
<feature type="compositionally biased region" description="Basic and acidic residues" evidence="1">
    <location>
        <begin position="16"/>
        <end position="29"/>
    </location>
</feature>
<dbReference type="SUPFAM" id="SSF81383">
    <property type="entry name" value="F-box domain"/>
    <property type="match status" value="1"/>
</dbReference>
<feature type="non-terminal residue" evidence="3">
    <location>
        <position position="1"/>
    </location>
</feature>